<dbReference type="EMBL" id="JBGFUD010001017">
    <property type="protein sequence ID" value="MFH4975618.1"/>
    <property type="molecule type" value="Genomic_DNA"/>
</dbReference>
<dbReference type="PANTHER" id="PTHR44147">
    <property type="entry name" value="DEHYDROGENASE/REDUCTASE SDR FAMILY MEMBER 1"/>
    <property type="match status" value="1"/>
</dbReference>
<dbReference type="PROSITE" id="PS00061">
    <property type="entry name" value="ADH_SHORT"/>
    <property type="match status" value="1"/>
</dbReference>
<dbReference type="SUPFAM" id="SSF51735">
    <property type="entry name" value="NAD(P)-binding Rossmann-fold domains"/>
    <property type="match status" value="1"/>
</dbReference>
<comment type="caution">
    <text evidence="2">The sequence shown here is derived from an EMBL/GenBank/DDBJ whole genome shotgun (WGS) entry which is preliminary data.</text>
</comment>
<reference evidence="2 3" key="1">
    <citation type="submission" date="2024-08" db="EMBL/GenBank/DDBJ databases">
        <title>Gnathostoma spinigerum genome.</title>
        <authorList>
            <person name="Gonzalez-Bertolin B."/>
            <person name="Monzon S."/>
            <person name="Zaballos A."/>
            <person name="Jimenez P."/>
            <person name="Dekumyoy P."/>
            <person name="Varona S."/>
            <person name="Cuesta I."/>
            <person name="Sumanam S."/>
            <person name="Adisakwattana P."/>
            <person name="Gasser R.B."/>
            <person name="Hernandez-Gonzalez A."/>
            <person name="Young N.D."/>
            <person name="Perteguer M.J."/>
        </authorList>
    </citation>
    <scope>NUCLEOTIDE SEQUENCE [LARGE SCALE GENOMIC DNA]</scope>
    <source>
        <strain evidence="2">AL3</strain>
        <tissue evidence="2">Liver</tissue>
    </source>
</reference>
<protein>
    <recommendedName>
        <fullName evidence="4">Dehydrogenase/reductase SDR family member 1</fullName>
    </recommendedName>
</protein>
<dbReference type="InterPro" id="IPR002347">
    <property type="entry name" value="SDR_fam"/>
</dbReference>
<dbReference type="PANTHER" id="PTHR44147:SF2">
    <property type="entry name" value="DEHYDROGENASE_REDUCTASE SDR FAMILY MEMBER 1"/>
    <property type="match status" value="1"/>
</dbReference>
<organism evidence="2 3">
    <name type="scientific">Gnathostoma spinigerum</name>
    <dbReference type="NCBI Taxonomy" id="75299"/>
    <lineage>
        <taxon>Eukaryota</taxon>
        <taxon>Metazoa</taxon>
        <taxon>Ecdysozoa</taxon>
        <taxon>Nematoda</taxon>
        <taxon>Chromadorea</taxon>
        <taxon>Rhabditida</taxon>
        <taxon>Spirurina</taxon>
        <taxon>Gnathostomatomorpha</taxon>
        <taxon>Gnathostomatoidea</taxon>
        <taxon>Gnathostomatidae</taxon>
        <taxon>Gnathostoma</taxon>
    </lineage>
</organism>
<proteinExistence type="predicted"/>
<dbReference type="InterPro" id="IPR036291">
    <property type="entry name" value="NAD(P)-bd_dom_sf"/>
</dbReference>
<dbReference type="PRINTS" id="PR00081">
    <property type="entry name" value="GDHRDH"/>
</dbReference>
<dbReference type="AlphaFoldDB" id="A0ABD6E6F8"/>
<evidence type="ECO:0008006" key="4">
    <source>
        <dbReference type="Google" id="ProtNLM"/>
    </source>
</evidence>
<evidence type="ECO:0000256" key="1">
    <source>
        <dbReference type="ARBA" id="ARBA00023002"/>
    </source>
</evidence>
<keyword evidence="3" id="KW-1185">Reference proteome</keyword>
<dbReference type="GO" id="GO:0016491">
    <property type="term" value="F:oxidoreductase activity"/>
    <property type="evidence" value="ECO:0007669"/>
    <property type="project" value="UniProtKB-KW"/>
</dbReference>
<dbReference type="Pfam" id="PF00106">
    <property type="entry name" value="adh_short"/>
    <property type="match status" value="1"/>
</dbReference>
<accession>A0ABD6E6F8</accession>
<dbReference type="InterPro" id="IPR020904">
    <property type="entry name" value="Sc_DH/Rdtase_CS"/>
</dbReference>
<sequence length="367" mass="39485">MVRIGLQLFARCSIFSSNTLSQRFINVGSAMFTAVSSSASTSMSRPLNGKVALVTGASRGLGRGIALQLGEAGATVYVTGREPSKSLSAEDKDLPSLLDTVKEIENRGGHAVPLYCDHSNEEETKKAFDEISRQSNNTLDILVNSAYSGAPGIKRNAGKKFFESDPLFWDEINNVGLRNVYICSCYAARLMVPKRSGLIVHISSAGAIQYCFNVPYGVGKAAIDRMAADMALELKTYGITVVSLWPGTVRTEISLKLADSGELGQVTGLSEDFVKRAVENGETPEFAGKATVALAADQNVFKKTGHTLLTADLSSEYGFTDVDGQTPSNMRSVSAALDFFGWPGLASVIPSWFKVPCWALHMSSYKF</sequence>
<gene>
    <name evidence="2" type="ORF">AB6A40_002327</name>
</gene>
<evidence type="ECO:0000313" key="2">
    <source>
        <dbReference type="EMBL" id="MFH4975618.1"/>
    </source>
</evidence>
<name>A0ABD6E6F8_9BILA</name>
<evidence type="ECO:0000313" key="3">
    <source>
        <dbReference type="Proteomes" id="UP001608902"/>
    </source>
</evidence>
<keyword evidence="1" id="KW-0560">Oxidoreductase</keyword>
<dbReference type="Gene3D" id="3.40.50.720">
    <property type="entry name" value="NAD(P)-binding Rossmann-like Domain"/>
    <property type="match status" value="1"/>
</dbReference>
<dbReference type="Proteomes" id="UP001608902">
    <property type="component" value="Unassembled WGS sequence"/>
</dbReference>